<dbReference type="EMBL" id="AP031322">
    <property type="protein sequence ID" value="BFH73202.1"/>
    <property type="molecule type" value="Genomic_DNA"/>
</dbReference>
<keyword evidence="1" id="KW-0472">Membrane</keyword>
<dbReference type="AlphaFoldDB" id="A0AAT9GQS9"/>
<evidence type="ECO:0008006" key="3">
    <source>
        <dbReference type="Google" id="ProtNLM"/>
    </source>
</evidence>
<name>A0AAT9GQS9_9CREN</name>
<keyword evidence="1" id="KW-1133">Transmembrane helix</keyword>
<feature type="transmembrane region" description="Helical" evidence="1">
    <location>
        <begin position="180"/>
        <end position="201"/>
    </location>
</feature>
<evidence type="ECO:0000313" key="2">
    <source>
        <dbReference type="EMBL" id="BFH73202.1"/>
    </source>
</evidence>
<feature type="transmembrane region" description="Helical" evidence="1">
    <location>
        <begin position="34"/>
        <end position="55"/>
    </location>
</feature>
<accession>A0AAT9GQS9</accession>
<gene>
    <name evidence="2" type="ORF">SJAV_11460</name>
</gene>
<reference evidence="2" key="1">
    <citation type="submission" date="2024-03" db="EMBL/GenBank/DDBJ databases">
        <title>Complete genome sequence of Sulfurisphaera javensis strain KD-1.</title>
        <authorList>
            <person name="Sakai H."/>
            <person name="Nur N."/>
            <person name="Suwanto A."/>
            <person name="Kurosawa N."/>
        </authorList>
    </citation>
    <scope>NUCLEOTIDE SEQUENCE</scope>
    <source>
        <strain evidence="2">KD-1</strain>
    </source>
</reference>
<protein>
    <recommendedName>
        <fullName evidence="3">Peptidase M48 domain-containing protein</fullName>
    </recommendedName>
</protein>
<feature type="transmembrane region" description="Helical" evidence="1">
    <location>
        <begin position="213"/>
        <end position="240"/>
    </location>
</feature>
<organism evidence="2">
    <name type="scientific">Sulfurisphaera javensis</name>
    <dbReference type="NCBI Taxonomy" id="2049879"/>
    <lineage>
        <taxon>Archaea</taxon>
        <taxon>Thermoproteota</taxon>
        <taxon>Thermoprotei</taxon>
        <taxon>Sulfolobales</taxon>
        <taxon>Sulfolobaceae</taxon>
        <taxon>Sulfurisphaera</taxon>
    </lineage>
</organism>
<sequence length="315" mass="37264">MKKYINFFFFIVNHVKFIFIIGLIIYSLTFIVLWFYFPFLFFLLFLMALLSLVPLKVVYGKLQKIFNIDGIDVYVAKLRYVNAYAIKRSVILENRILRDYDIYNYVLYHEIGHAKNYTNWRYVNTLSGISLVLGLLSENELAKITKHPYLYKLHVLFSFLLFYVFVISLFLLFISLNQNYTLTLIVVLFFSLPFIFSFAFFSNGKSLQTFFFLFMFFLLISAISEPIPFAFLYLSFYYYLISRGVEEIMADLYSISVEKEISLNGAVKFLKITPGLSVYAKLIYFIIPFSTHPPREVRVWLMTKRLAKIKNDKNV</sequence>
<dbReference type="KEGG" id="sjv:SJAV_11460"/>
<evidence type="ECO:0000256" key="1">
    <source>
        <dbReference type="SAM" id="Phobius"/>
    </source>
</evidence>
<feature type="transmembrane region" description="Helical" evidence="1">
    <location>
        <begin position="7"/>
        <end position="28"/>
    </location>
</feature>
<keyword evidence="1" id="KW-0812">Transmembrane</keyword>
<proteinExistence type="predicted"/>
<feature type="transmembrane region" description="Helical" evidence="1">
    <location>
        <begin position="153"/>
        <end position="174"/>
    </location>
</feature>